<sequence length="589" mass="71443">MINSANKYTIAQIFWDDPSVKYTIPKYQREYTWNKDNWEELLNDIQENEWNHFIWSIICINNWTDTLSTPMLELVDWQQRLSTVSLLYCAIHKLLSDKNTENDEDLKMELHILKLKLINKKDSKSKMELSHQNNNFNDYKWVLNEIWLLKFGEEVKNKWNRKIFKAFRFFTEKLSILSVDELLELLGKTNNTLLVKIEVNSHSDAFMLFESLNNRWVPLSAIDLIKNKLLAEVEKNKIMDIDEAFLDWNKIINNLDEYSIQERYLRQYYNAFKFDERIKVDWQSKATKSNLIKIYETLINRDIIYIFSELIEKSSIYHDLMLPNESENTLIKWLRNELIDLNHVKAAPSYLFLLYAFSFSKDRDADFYKKTVNLLVKYFIRRNITDFPNTRNLDQIFIDLIQEINQDINRLNFEYISEYLTHPSRYSDDDNFKKHLNWDLYETNIDATRFILSKIEESKRTKETKTDFWQSDDNKKLVWTIEHIFPEWKNIPKSWIDMIAEWNKEEAERMQTDLVHKIWNLTLTWYNQNLSNFDFVKKRDRKDNNDNFIWYKNNLFLNEDVVNKESWIKENIQERTEKLVNIALDIFNI</sequence>
<organism evidence="3">
    <name type="scientific">uncultured bacterium</name>
    <name type="common">gcode 4</name>
    <dbReference type="NCBI Taxonomy" id="1234023"/>
    <lineage>
        <taxon>Bacteria</taxon>
        <taxon>environmental samples</taxon>
    </lineage>
</organism>
<accession>K2GDA2</accession>
<evidence type="ECO:0000259" key="2">
    <source>
        <dbReference type="Pfam" id="PF07510"/>
    </source>
</evidence>
<dbReference type="Pfam" id="PF07510">
    <property type="entry name" value="GmrSD_C"/>
    <property type="match status" value="1"/>
</dbReference>
<dbReference type="AlphaFoldDB" id="K2GDA2"/>
<protein>
    <submittedName>
        <fullName evidence="3">Uncharacterized protein</fullName>
    </submittedName>
</protein>
<comment type="caution">
    <text evidence="3">The sequence shown here is derived from an EMBL/GenBank/DDBJ whole genome shotgun (WGS) entry which is preliminary data.</text>
</comment>
<dbReference type="Pfam" id="PF03235">
    <property type="entry name" value="GmrSD_N"/>
    <property type="match status" value="1"/>
</dbReference>
<reference evidence="3" key="1">
    <citation type="journal article" date="2012" name="Science">
        <title>Fermentation, hydrogen, and sulfur metabolism in multiple uncultivated bacterial phyla.</title>
        <authorList>
            <person name="Wrighton K.C."/>
            <person name="Thomas B.C."/>
            <person name="Sharon I."/>
            <person name="Miller C.S."/>
            <person name="Castelle C.J."/>
            <person name="VerBerkmoes N.C."/>
            <person name="Wilkins M.J."/>
            <person name="Hettich R.L."/>
            <person name="Lipton M.S."/>
            <person name="Williams K.H."/>
            <person name="Long P.E."/>
            <person name="Banfield J.F."/>
        </authorList>
    </citation>
    <scope>NUCLEOTIDE SEQUENCE [LARGE SCALE GENOMIC DNA]</scope>
</reference>
<evidence type="ECO:0000259" key="1">
    <source>
        <dbReference type="Pfam" id="PF03235"/>
    </source>
</evidence>
<dbReference type="InterPro" id="IPR011089">
    <property type="entry name" value="GmrSD_C"/>
</dbReference>
<feature type="domain" description="GmrSD restriction endonucleases N-terminal" evidence="1">
    <location>
        <begin position="21"/>
        <end position="230"/>
    </location>
</feature>
<feature type="domain" description="GmrSD restriction endonucleases C-terminal" evidence="2">
    <location>
        <begin position="427"/>
        <end position="581"/>
    </location>
</feature>
<name>K2GDA2_9BACT</name>
<proteinExistence type="predicted"/>
<dbReference type="PANTHER" id="PTHR35149">
    <property type="entry name" value="SLL5132 PROTEIN"/>
    <property type="match status" value="1"/>
</dbReference>
<dbReference type="InterPro" id="IPR004919">
    <property type="entry name" value="GmrSD_N"/>
</dbReference>
<evidence type="ECO:0000313" key="3">
    <source>
        <dbReference type="EMBL" id="EKE28189.1"/>
    </source>
</evidence>
<dbReference type="PANTHER" id="PTHR35149:SF1">
    <property type="entry name" value="DUF5655 DOMAIN-CONTAINING PROTEIN"/>
    <property type="match status" value="1"/>
</dbReference>
<dbReference type="EMBL" id="AMFJ01000360">
    <property type="protein sequence ID" value="EKE28189.1"/>
    <property type="molecule type" value="Genomic_DNA"/>
</dbReference>
<gene>
    <name evidence="3" type="ORF">ACD_3C00086G0033</name>
</gene>